<dbReference type="PANTHER" id="PTHR10612">
    <property type="entry name" value="APOLIPOPROTEIN D"/>
    <property type="match status" value="1"/>
</dbReference>
<accession>A0A9P0IM23</accession>
<dbReference type="InterPro" id="IPR022272">
    <property type="entry name" value="Lipocalin_CS"/>
</dbReference>
<dbReference type="AlphaFoldDB" id="A0A9P0IM23"/>
<comment type="similarity">
    <text evidence="1">Belongs to the calycin superfamily. Lipocalin family.</text>
</comment>
<organism evidence="4 5">
    <name type="scientific">Chironomus riparius</name>
    <dbReference type="NCBI Taxonomy" id="315576"/>
    <lineage>
        <taxon>Eukaryota</taxon>
        <taxon>Metazoa</taxon>
        <taxon>Ecdysozoa</taxon>
        <taxon>Arthropoda</taxon>
        <taxon>Hexapoda</taxon>
        <taxon>Insecta</taxon>
        <taxon>Pterygota</taxon>
        <taxon>Neoptera</taxon>
        <taxon>Endopterygota</taxon>
        <taxon>Diptera</taxon>
        <taxon>Nematocera</taxon>
        <taxon>Chironomoidea</taxon>
        <taxon>Chironomidae</taxon>
        <taxon>Chironominae</taxon>
        <taxon>Chironomus</taxon>
    </lineage>
</organism>
<dbReference type="Proteomes" id="UP001153620">
    <property type="component" value="Chromosome 1"/>
</dbReference>
<dbReference type="InterPro" id="IPR012674">
    <property type="entry name" value="Calycin"/>
</dbReference>
<dbReference type="SUPFAM" id="SSF50814">
    <property type="entry name" value="Lipocalins"/>
    <property type="match status" value="1"/>
</dbReference>
<evidence type="ECO:0000313" key="4">
    <source>
        <dbReference type="EMBL" id="CAH1709515.1"/>
    </source>
</evidence>
<dbReference type="PROSITE" id="PS00213">
    <property type="entry name" value="LIPOCALIN"/>
    <property type="match status" value="1"/>
</dbReference>
<evidence type="ECO:0000313" key="5">
    <source>
        <dbReference type="Proteomes" id="UP001153620"/>
    </source>
</evidence>
<gene>
    <name evidence="4" type="ORF">CHIRRI_LOCUS1211</name>
</gene>
<dbReference type="EMBL" id="OU895877">
    <property type="protein sequence ID" value="CAH1709515.1"/>
    <property type="molecule type" value="Genomic_DNA"/>
</dbReference>
<keyword evidence="5" id="KW-1185">Reference proteome</keyword>
<dbReference type="Pfam" id="PF00061">
    <property type="entry name" value="Lipocalin"/>
    <property type="match status" value="1"/>
</dbReference>
<dbReference type="PANTHER" id="PTHR10612:SF11">
    <property type="entry name" value="KARL, ISOFORM A"/>
    <property type="match status" value="1"/>
</dbReference>
<dbReference type="PRINTS" id="PR00179">
    <property type="entry name" value="LIPOCALIN"/>
</dbReference>
<dbReference type="GO" id="GO:0000302">
    <property type="term" value="P:response to reactive oxygen species"/>
    <property type="evidence" value="ECO:0007669"/>
    <property type="project" value="TreeGrafter"/>
</dbReference>
<dbReference type="GO" id="GO:0005737">
    <property type="term" value="C:cytoplasm"/>
    <property type="evidence" value="ECO:0007669"/>
    <property type="project" value="TreeGrafter"/>
</dbReference>
<sequence>MDSIIFRLSLAVLLLTASEAVIRQRPKNSKTCPAVSNMDEFSMERFNGTWYEVYTSMANSTLVERCDRIKLSAAARGRLSIYRRFINAQGIEVKSMGIAAEIEEGVVAFHYPAFMITNLYEIIITDYDSYAILYYCTNDFEFWVYSRQPEPNAQLLVLIFQKLRERGFTKVKIYRTDQLNCAMKGF</sequence>
<name>A0A9P0IM23_9DIPT</name>
<proteinExistence type="inferred from homology"/>
<reference evidence="4" key="1">
    <citation type="submission" date="2022-01" db="EMBL/GenBank/DDBJ databases">
        <authorList>
            <person name="King R."/>
        </authorList>
    </citation>
    <scope>NUCLEOTIDE SEQUENCE</scope>
</reference>
<dbReference type="GO" id="GO:0006629">
    <property type="term" value="P:lipid metabolic process"/>
    <property type="evidence" value="ECO:0007669"/>
    <property type="project" value="TreeGrafter"/>
</dbReference>
<evidence type="ECO:0000256" key="1">
    <source>
        <dbReference type="RuleBase" id="RU003695"/>
    </source>
</evidence>
<feature type="signal peptide" evidence="2">
    <location>
        <begin position="1"/>
        <end position="20"/>
    </location>
</feature>
<feature type="chain" id="PRO_5040205641" description="Lipocalin/cytosolic fatty-acid binding domain-containing protein" evidence="2">
    <location>
        <begin position="21"/>
        <end position="186"/>
    </location>
</feature>
<feature type="domain" description="Lipocalin/cytosolic fatty-acid binding" evidence="3">
    <location>
        <begin position="47"/>
        <end position="178"/>
    </location>
</feature>
<evidence type="ECO:0000259" key="3">
    <source>
        <dbReference type="Pfam" id="PF00061"/>
    </source>
</evidence>
<protein>
    <recommendedName>
        <fullName evidence="3">Lipocalin/cytosolic fatty-acid binding domain-containing protein</fullName>
    </recommendedName>
</protein>
<keyword evidence="2" id="KW-0732">Signal</keyword>
<evidence type="ECO:0000256" key="2">
    <source>
        <dbReference type="SAM" id="SignalP"/>
    </source>
</evidence>
<reference evidence="4" key="2">
    <citation type="submission" date="2022-10" db="EMBL/GenBank/DDBJ databases">
        <authorList>
            <consortium name="ENA_rothamsted_submissions"/>
            <consortium name="culmorum"/>
            <person name="King R."/>
        </authorList>
    </citation>
    <scope>NUCLEOTIDE SEQUENCE</scope>
</reference>
<dbReference type="Gene3D" id="2.40.128.20">
    <property type="match status" value="1"/>
</dbReference>
<dbReference type="InterPro" id="IPR000566">
    <property type="entry name" value="Lipocln_cytosolic_FA-bd_dom"/>
</dbReference>